<dbReference type="Gene3D" id="3.40.50.2060">
    <property type="match status" value="1"/>
</dbReference>
<dbReference type="InterPro" id="IPR043127">
    <property type="entry name" value="Sec-1-like_dom3a"/>
</dbReference>
<dbReference type="GeneTree" id="ENSGT00940000155127"/>
<accession>A0A8C8LYQ6</accession>
<dbReference type="Ensembl" id="ENSOTST00005056928.2">
    <property type="protein sequence ID" value="ENSOTSP00005052281.2"/>
    <property type="gene ID" value="ENSOTSG00005031912.2"/>
</dbReference>
<keyword evidence="5" id="KW-1185">Reference proteome</keyword>
<dbReference type="GO" id="GO:0015031">
    <property type="term" value="P:protein transport"/>
    <property type="evidence" value="ECO:0007669"/>
    <property type="project" value="UniProtKB-KW"/>
</dbReference>
<keyword evidence="2" id="KW-0813">Transport</keyword>
<evidence type="ECO:0000256" key="1">
    <source>
        <dbReference type="ARBA" id="ARBA00009884"/>
    </source>
</evidence>
<dbReference type="AlphaFoldDB" id="A0A8C8LYQ6"/>
<reference evidence="4" key="2">
    <citation type="submission" date="2025-09" db="UniProtKB">
        <authorList>
            <consortium name="Ensembl"/>
        </authorList>
    </citation>
    <scope>IDENTIFICATION</scope>
</reference>
<dbReference type="Pfam" id="PF00995">
    <property type="entry name" value="Sec1"/>
    <property type="match status" value="1"/>
</dbReference>
<dbReference type="GO" id="GO:0019905">
    <property type="term" value="F:syntaxin binding"/>
    <property type="evidence" value="ECO:0007669"/>
    <property type="project" value="UniProtKB-ARBA"/>
</dbReference>
<evidence type="ECO:0000256" key="3">
    <source>
        <dbReference type="ARBA" id="ARBA00022927"/>
    </source>
</evidence>
<protein>
    <recommendedName>
        <fullName evidence="6">Syntaxin binding protein 1a</fullName>
    </recommendedName>
</protein>
<dbReference type="FunFam" id="3.90.830.10:FF:000001">
    <property type="entry name" value="syntaxin-binding protein 1 isoform X2"/>
    <property type="match status" value="1"/>
</dbReference>
<dbReference type="InterPro" id="IPR043154">
    <property type="entry name" value="Sec-1-like_dom1"/>
</dbReference>
<dbReference type="InterPro" id="IPR036045">
    <property type="entry name" value="Sec1-like_sf"/>
</dbReference>
<dbReference type="SUPFAM" id="SSF56815">
    <property type="entry name" value="Sec1/munc18-like (SM) proteins"/>
    <property type="match status" value="1"/>
</dbReference>
<dbReference type="Gene3D" id="3.40.50.1910">
    <property type="match status" value="1"/>
</dbReference>
<evidence type="ECO:0000313" key="4">
    <source>
        <dbReference type="Ensembl" id="ENSOTSP00005052281.2"/>
    </source>
</evidence>
<evidence type="ECO:0000313" key="5">
    <source>
        <dbReference type="Proteomes" id="UP000694402"/>
    </source>
</evidence>
<dbReference type="Proteomes" id="UP000694402">
    <property type="component" value="Unassembled WGS sequence"/>
</dbReference>
<organism evidence="4 5">
    <name type="scientific">Oncorhynchus tshawytscha</name>
    <name type="common">Chinook salmon</name>
    <name type="synonym">Salmo tshawytscha</name>
    <dbReference type="NCBI Taxonomy" id="74940"/>
    <lineage>
        <taxon>Eukaryota</taxon>
        <taxon>Metazoa</taxon>
        <taxon>Chordata</taxon>
        <taxon>Craniata</taxon>
        <taxon>Vertebrata</taxon>
        <taxon>Euteleostomi</taxon>
        <taxon>Actinopterygii</taxon>
        <taxon>Neopterygii</taxon>
        <taxon>Teleostei</taxon>
        <taxon>Protacanthopterygii</taxon>
        <taxon>Salmoniformes</taxon>
        <taxon>Salmonidae</taxon>
        <taxon>Salmoninae</taxon>
        <taxon>Oncorhynchus</taxon>
    </lineage>
</organism>
<dbReference type="PANTHER" id="PTHR11679">
    <property type="entry name" value="VESICLE PROTEIN SORTING-ASSOCIATED"/>
    <property type="match status" value="1"/>
</dbReference>
<name>A0A8C8LYQ6_ONCTS</name>
<proteinExistence type="inferred from homology"/>
<comment type="similarity">
    <text evidence="1">Belongs to the STXBP/unc-18/SEC1 family.</text>
</comment>
<dbReference type="GO" id="GO:0016192">
    <property type="term" value="P:vesicle-mediated transport"/>
    <property type="evidence" value="ECO:0007669"/>
    <property type="project" value="InterPro"/>
</dbReference>
<dbReference type="InterPro" id="IPR001619">
    <property type="entry name" value="Sec1-like"/>
</dbReference>
<evidence type="ECO:0000256" key="2">
    <source>
        <dbReference type="ARBA" id="ARBA00022448"/>
    </source>
</evidence>
<evidence type="ECO:0008006" key="6">
    <source>
        <dbReference type="Google" id="ProtNLM"/>
    </source>
</evidence>
<dbReference type="InterPro" id="IPR027482">
    <property type="entry name" value="Sec1-like_dom2"/>
</dbReference>
<reference evidence="4" key="1">
    <citation type="submission" date="2025-08" db="UniProtKB">
        <authorList>
            <consortium name="Ensembl"/>
        </authorList>
    </citation>
    <scope>IDENTIFICATION</scope>
</reference>
<dbReference type="Gene3D" id="3.90.830.10">
    <property type="entry name" value="Syntaxin Binding Protein 1, Chain A, domain 2"/>
    <property type="match status" value="1"/>
</dbReference>
<keyword evidence="3" id="KW-0653">Protein transport</keyword>
<sequence>KALRLTLPFKSLGSLRNVLALIVDQLSMRMLSSCCKMTDIMSEGITIVEDINKRREPLPTLEAIYLITPTDKSVQTLIGDFKDPHSAKYKAAHVFFTDSCPDPLFNEVVKSRASKSIKTLTEINIAFLPYESQVYSLDNPDAFQSFYSPHKTQLKNPVMERLADQLATLCATLKEYPAVRYRGEYKDNATLAQLLQDKLDAYKADDPTMGEGPDKARSQLIILDRAFDPVSPVLHELTFQAMGYDLLPIENDVYRYDSPGMGDTSQKEVLLHEDDDLWVGLRHKHIAEVSTEVTRQLKDFSASKRMNTAGEKTTMRDLSQMLKKMPQYQKELSKYSTHLQLAEDCMKHYQGTVDKLCRVEQDLAMGTDAEGEKIKDPMRAIVPILLDTNVTTHDKIRIILLYIFLKNGITEENLNKLIQHAQIPPEDSEIITNMAHLGVPIITDVSQHSYFLLLATSCLDVIEDKLDTKHYPYISTRSSASFSSTAVSARYGQWHKNKTPGEYRTGPRVMVFIIGGASFSEMRSAYEVTQANGKWEAIIGESDTGGRH</sequence>
<gene>
    <name evidence="4" type="primary">stxbp1a</name>
</gene>
<dbReference type="PIRSF" id="PIRSF005715">
    <property type="entry name" value="VPS45_Sec1"/>
    <property type="match status" value="1"/>
</dbReference>
<dbReference type="Gene3D" id="1.25.40.60">
    <property type="match status" value="1"/>
</dbReference>
<dbReference type="FunFam" id="3.40.50.2060:FF:000001">
    <property type="entry name" value="syntaxin-binding protein 1 isoform X2"/>
    <property type="match status" value="1"/>
</dbReference>